<sequence>MTSPLRVLRQIVAPAGKHRPGVVHPAPLLRPDDALATEAALCPAEERTTLHALNRDGSRTCWTCRTTTPAGETQ</sequence>
<keyword evidence="2" id="KW-1185">Reference proteome</keyword>
<accession>A0ABW3XTP1</accession>
<protein>
    <submittedName>
        <fullName evidence="1">Uncharacterized protein</fullName>
    </submittedName>
</protein>
<dbReference type="EMBL" id="JBHTMM010000117">
    <property type="protein sequence ID" value="MFD1312391.1"/>
    <property type="molecule type" value="Genomic_DNA"/>
</dbReference>
<evidence type="ECO:0000313" key="1">
    <source>
        <dbReference type="EMBL" id="MFD1312391.1"/>
    </source>
</evidence>
<reference evidence="2" key="1">
    <citation type="journal article" date="2019" name="Int. J. Syst. Evol. Microbiol.">
        <title>The Global Catalogue of Microorganisms (GCM) 10K type strain sequencing project: providing services to taxonomists for standard genome sequencing and annotation.</title>
        <authorList>
            <consortium name="The Broad Institute Genomics Platform"/>
            <consortium name="The Broad Institute Genome Sequencing Center for Infectious Disease"/>
            <person name="Wu L."/>
            <person name="Ma J."/>
        </authorList>
    </citation>
    <scope>NUCLEOTIDE SEQUENCE [LARGE SCALE GENOMIC DNA]</scope>
    <source>
        <strain evidence="2">CGMCC 4.7020</strain>
    </source>
</reference>
<name>A0ABW3XTP1_9ACTN</name>
<proteinExistence type="predicted"/>
<dbReference type="RefSeq" id="WP_381240520.1">
    <property type="nucleotide sequence ID" value="NZ_JBHSKH010000081.1"/>
</dbReference>
<dbReference type="Proteomes" id="UP001597058">
    <property type="component" value="Unassembled WGS sequence"/>
</dbReference>
<comment type="caution">
    <text evidence="1">The sequence shown here is derived from an EMBL/GenBank/DDBJ whole genome shotgun (WGS) entry which is preliminary data.</text>
</comment>
<evidence type="ECO:0000313" key="2">
    <source>
        <dbReference type="Proteomes" id="UP001597058"/>
    </source>
</evidence>
<organism evidence="1 2">
    <name type="scientific">Streptomyces kaempferi</name>
    <dbReference type="NCBI Taxonomy" id="333725"/>
    <lineage>
        <taxon>Bacteria</taxon>
        <taxon>Bacillati</taxon>
        <taxon>Actinomycetota</taxon>
        <taxon>Actinomycetes</taxon>
        <taxon>Kitasatosporales</taxon>
        <taxon>Streptomycetaceae</taxon>
        <taxon>Streptomyces</taxon>
    </lineage>
</organism>
<gene>
    <name evidence="1" type="ORF">ACFQ5X_42240</name>
</gene>